<dbReference type="Gene3D" id="3.20.20.70">
    <property type="entry name" value="Aldolase class I"/>
    <property type="match status" value="1"/>
</dbReference>
<dbReference type="KEGG" id="amuc:Pan181_39540"/>
<dbReference type="Proteomes" id="UP000315750">
    <property type="component" value="Chromosome"/>
</dbReference>
<evidence type="ECO:0000256" key="7">
    <source>
        <dbReference type="SAM" id="MobiDB-lite"/>
    </source>
</evidence>
<evidence type="ECO:0000256" key="2">
    <source>
        <dbReference type="ARBA" id="ARBA00022485"/>
    </source>
</evidence>
<feature type="domain" description="Radical SAM core" evidence="8">
    <location>
        <begin position="151"/>
        <end position="372"/>
    </location>
</feature>
<keyword evidence="5" id="KW-0408">Iron</keyword>
<dbReference type="EC" id="4.1.99.19" evidence="9"/>
<reference evidence="9 10" key="1">
    <citation type="submission" date="2019-02" db="EMBL/GenBank/DDBJ databases">
        <title>Deep-cultivation of Planctomycetes and their phenomic and genomic characterization uncovers novel biology.</title>
        <authorList>
            <person name="Wiegand S."/>
            <person name="Jogler M."/>
            <person name="Boedeker C."/>
            <person name="Pinto D."/>
            <person name="Vollmers J."/>
            <person name="Rivas-Marin E."/>
            <person name="Kohn T."/>
            <person name="Peeters S.H."/>
            <person name="Heuer A."/>
            <person name="Rast P."/>
            <person name="Oberbeckmann S."/>
            <person name="Bunk B."/>
            <person name="Jeske O."/>
            <person name="Meyerdierks A."/>
            <person name="Storesund J.E."/>
            <person name="Kallscheuer N."/>
            <person name="Luecker S."/>
            <person name="Lage O.M."/>
            <person name="Pohl T."/>
            <person name="Merkel B.J."/>
            <person name="Hornburger P."/>
            <person name="Mueller R.-W."/>
            <person name="Bruemmer F."/>
            <person name="Labrenz M."/>
            <person name="Spormann A.M."/>
            <person name="Op den Camp H."/>
            <person name="Overmann J."/>
            <person name="Amann R."/>
            <person name="Jetten M.S.M."/>
            <person name="Mascher T."/>
            <person name="Medema M.H."/>
            <person name="Devos D.P."/>
            <person name="Kaster A.-K."/>
            <person name="Ovreas L."/>
            <person name="Rohde M."/>
            <person name="Galperin M.Y."/>
            <person name="Jogler C."/>
        </authorList>
    </citation>
    <scope>NUCLEOTIDE SEQUENCE [LARGE SCALE GENOMIC DNA]</scope>
    <source>
        <strain evidence="9 10">Pan181</strain>
    </source>
</reference>
<keyword evidence="9" id="KW-0456">Lyase</keyword>
<dbReference type="Pfam" id="PF06968">
    <property type="entry name" value="BATS"/>
    <property type="match status" value="1"/>
</dbReference>
<dbReference type="CDD" id="cd01335">
    <property type="entry name" value="Radical_SAM"/>
    <property type="match status" value="1"/>
</dbReference>
<evidence type="ECO:0000256" key="1">
    <source>
        <dbReference type="ARBA" id="ARBA00001966"/>
    </source>
</evidence>
<dbReference type="GO" id="GO:0051539">
    <property type="term" value="F:4 iron, 4 sulfur cluster binding"/>
    <property type="evidence" value="ECO:0007669"/>
    <property type="project" value="UniProtKB-KW"/>
</dbReference>
<dbReference type="SMART" id="SM00876">
    <property type="entry name" value="BATS"/>
    <property type="match status" value="1"/>
</dbReference>
<feature type="region of interest" description="Disordered" evidence="7">
    <location>
        <begin position="400"/>
        <end position="422"/>
    </location>
</feature>
<evidence type="ECO:0000256" key="4">
    <source>
        <dbReference type="ARBA" id="ARBA00022723"/>
    </source>
</evidence>
<evidence type="ECO:0000256" key="3">
    <source>
        <dbReference type="ARBA" id="ARBA00022691"/>
    </source>
</evidence>
<dbReference type="SFLD" id="SFLDG01060">
    <property type="entry name" value="BATS_domain_containing"/>
    <property type="match status" value="1"/>
</dbReference>
<accession>A0A518ASM3</accession>
<dbReference type="GO" id="GO:0036355">
    <property type="term" value="F:2-iminoacetate synthase activity"/>
    <property type="evidence" value="ECO:0007669"/>
    <property type="project" value="UniProtKB-EC"/>
</dbReference>
<protein>
    <submittedName>
        <fullName evidence="9">2-iminoacetate synthase</fullName>
        <ecNumber evidence="9">4.1.99.19</ecNumber>
    </submittedName>
</protein>
<evidence type="ECO:0000259" key="8">
    <source>
        <dbReference type="PROSITE" id="PS51918"/>
    </source>
</evidence>
<evidence type="ECO:0000313" key="10">
    <source>
        <dbReference type="Proteomes" id="UP000315750"/>
    </source>
</evidence>
<dbReference type="SUPFAM" id="SSF102114">
    <property type="entry name" value="Radical SAM enzymes"/>
    <property type="match status" value="1"/>
</dbReference>
<dbReference type="InterPro" id="IPR058240">
    <property type="entry name" value="rSAM_sf"/>
</dbReference>
<dbReference type="PANTHER" id="PTHR43583:SF1">
    <property type="entry name" value="2-IMINOACETATE SYNTHASE"/>
    <property type="match status" value="1"/>
</dbReference>
<dbReference type="InterPro" id="IPR010722">
    <property type="entry name" value="BATS_dom"/>
</dbReference>
<name>A0A518ASM3_9BACT</name>
<dbReference type="PROSITE" id="PS51918">
    <property type="entry name" value="RADICAL_SAM"/>
    <property type="match status" value="1"/>
</dbReference>
<organism evidence="9 10">
    <name type="scientific">Aeoliella mucimassa</name>
    <dbReference type="NCBI Taxonomy" id="2527972"/>
    <lineage>
        <taxon>Bacteria</taxon>
        <taxon>Pseudomonadati</taxon>
        <taxon>Planctomycetota</taxon>
        <taxon>Planctomycetia</taxon>
        <taxon>Pirellulales</taxon>
        <taxon>Lacipirellulaceae</taxon>
        <taxon>Aeoliella</taxon>
    </lineage>
</organism>
<dbReference type="InterPro" id="IPR007197">
    <property type="entry name" value="rSAM"/>
</dbReference>
<keyword evidence="3" id="KW-0949">S-adenosyl-L-methionine</keyword>
<dbReference type="GO" id="GO:0046872">
    <property type="term" value="F:metal ion binding"/>
    <property type="evidence" value="ECO:0007669"/>
    <property type="project" value="UniProtKB-KW"/>
</dbReference>
<keyword evidence="10" id="KW-1185">Reference proteome</keyword>
<keyword evidence="2" id="KW-0004">4Fe-4S</keyword>
<comment type="cofactor">
    <cofactor evidence="1">
        <name>[4Fe-4S] cluster</name>
        <dbReference type="ChEBI" id="CHEBI:49883"/>
    </cofactor>
</comment>
<dbReference type="EMBL" id="CP036278">
    <property type="protein sequence ID" value="QDU57732.1"/>
    <property type="molecule type" value="Genomic_DNA"/>
</dbReference>
<dbReference type="InterPro" id="IPR013785">
    <property type="entry name" value="Aldolase_TIM"/>
</dbReference>
<keyword evidence="4" id="KW-0479">Metal-binding</keyword>
<keyword evidence="6" id="KW-0411">Iron-sulfur</keyword>
<evidence type="ECO:0000256" key="6">
    <source>
        <dbReference type="ARBA" id="ARBA00023014"/>
    </source>
</evidence>
<proteinExistence type="predicted"/>
<dbReference type="RefSeq" id="WP_231943642.1">
    <property type="nucleotide sequence ID" value="NZ_CP036278.1"/>
</dbReference>
<gene>
    <name evidence="9" type="primary">thiH</name>
    <name evidence="9" type="ORF">Pan181_39540</name>
</gene>
<evidence type="ECO:0000313" key="9">
    <source>
        <dbReference type="EMBL" id="QDU57732.1"/>
    </source>
</evidence>
<dbReference type="PANTHER" id="PTHR43583">
    <property type="entry name" value="2-IMINOACETATE SYNTHASE"/>
    <property type="match status" value="1"/>
</dbReference>
<sequence length="449" mass="50440">MSAASLPTLSSYAEWLQQTDDHAGHHLALVEQVQECLEQGWAKSPDSHTLAEKLERWRYQLLNEHASNLTPRDAELAETLLRTATELRGQGDRPVRRTVQAVTGQGETSDAWSVVLEVLDLEYPLEPLISRAQQKTAEVFATTTSAHGPRWPMLLYAPLYVSSHCVNHCTYCGFRYTIDMDRRQLTMDEVDQQIHHLEQHGFGHILVVGGEFPRLTTADYYSEVVQRLGSRGIEPAIEIAPQSLSAYAQMAQAGACGLTLYQETYDEQLYAAYHPRGPKANYYWRLESQDRAAEAGIGRVGFGVLLGLADPEQDMLAMIRHASYLSQRFPELKLSFGLPRIHEAPDDFTIPYRVSDEDLIRYYCTLRLAFPEATLVLSTRETPELRNKLAQICITQLSAGSSTSPGGYGDDEPDGGEQFPITDERSVRDVEAWLNEQGFPIVWKHDSPA</sequence>
<dbReference type="SFLD" id="SFLDG01081">
    <property type="entry name" value="cleavage_of_the_Ca-Cb_bond_in"/>
    <property type="match status" value="1"/>
</dbReference>
<dbReference type="AlphaFoldDB" id="A0A518ASM3"/>
<dbReference type="InterPro" id="IPR034428">
    <property type="entry name" value="ThiH/NoCL/HydG-like"/>
</dbReference>
<dbReference type="Pfam" id="PF04055">
    <property type="entry name" value="Radical_SAM"/>
    <property type="match status" value="1"/>
</dbReference>
<dbReference type="SFLD" id="SFLDS00029">
    <property type="entry name" value="Radical_SAM"/>
    <property type="match status" value="1"/>
</dbReference>
<evidence type="ECO:0000256" key="5">
    <source>
        <dbReference type="ARBA" id="ARBA00023004"/>
    </source>
</evidence>